<dbReference type="Proteomes" id="UP000184232">
    <property type="component" value="Unassembled WGS sequence"/>
</dbReference>
<evidence type="ECO:0000256" key="1">
    <source>
        <dbReference type="SAM" id="Phobius"/>
    </source>
</evidence>
<evidence type="ECO:0000313" key="3">
    <source>
        <dbReference type="Proteomes" id="UP000184232"/>
    </source>
</evidence>
<name>A0A1M6D0K9_9FLAO</name>
<sequence length="46" mass="5408">MPDSFNQELKKDRIGIFIISISIIILSIFFFKKTIQLMKAISQNYN</sequence>
<proteinExistence type="predicted"/>
<feature type="transmembrane region" description="Helical" evidence="1">
    <location>
        <begin position="14"/>
        <end position="31"/>
    </location>
</feature>
<keyword evidence="1" id="KW-0472">Membrane</keyword>
<accession>A0A1M6D0K9</accession>
<organism evidence="2 3">
    <name type="scientific">Flavobacterium haoranii</name>
    <dbReference type="NCBI Taxonomy" id="683124"/>
    <lineage>
        <taxon>Bacteria</taxon>
        <taxon>Pseudomonadati</taxon>
        <taxon>Bacteroidota</taxon>
        <taxon>Flavobacteriia</taxon>
        <taxon>Flavobacteriales</taxon>
        <taxon>Flavobacteriaceae</taxon>
        <taxon>Flavobacterium</taxon>
    </lineage>
</organism>
<dbReference type="EMBL" id="FQZH01000001">
    <property type="protein sequence ID" value="SHI66651.1"/>
    <property type="molecule type" value="Genomic_DNA"/>
</dbReference>
<evidence type="ECO:0000313" key="2">
    <source>
        <dbReference type="EMBL" id="SHI66651.1"/>
    </source>
</evidence>
<keyword evidence="1" id="KW-1133">Transmembrane helix</keyword>
<keyword evidence="3" id="KW-1185">Reference proteome</keyword>
<reference evidence="2 3" key="1">
    <citation type="submission" date="2016-11" db="EMBL/GenBank/DDBJ databases">
        <authorList>
            <person name="Jaros S."/>
            <person name="Januszkiewicz K."/>
            <person name="Wedrychowicz H."/>
        </authorList>
    </citation>
    <scope>NUCLEOTIDE SEQUENCE [LARGE SCALE GENOMIC DNA]</scope>
    <source>
        <strain evidence="2 3">DSM 22807</strain>
    </source>
</reference>
<dbReference type="AlphaFoldDB" id="A0A1M6D0K9"/>
<keyword evidence="1" id="KW-0812">Transmembrane</keyword>
<protein>
    <submittedName>
        <fullName evidence="2">Uncharacterized protein</fullName>
    </submittedName>
</protein>
<gene>
    <name evidence="2" type="ORF">SAMN05444337_0513</name>
</gene>